<keyword evidence="5" id="KW-0472">Membrane</keyword>
<proteinExistence type="predicted"/>
<dbReference type="PANTHER" id="PTHR46730">
    <property type="entry name" value="POLYCYSTIN-1"/>
    <property type="match status" value="1"/>
</dbReference>
<name>A0ABM1TS03_LIMPO</name>
<dbReference type="Pfam" id="PF00801">
    <property type="entry name" value="PKD"/>
    <property type="match status" value="1"/>
</dbReference>
<keyword evidence="4" id="KW-1133">Transmembrane helix</keyword>
<evidence type="ECO:0000256" key="1">
    <source>
        <dbReference type="ARBA" id="ARBA00004141"/>
    </source>
</evidence>
<evidence type="ECO:0000256" key="4">
    <source>
        <dbReference type="ARBA" id="ARBA00022989"/>
    </source>
</evidence>
<dbReference type="GeneID" id="106474644"/>
<feature type="domain" description="PKD" evidence="6">
    <location>
        <begin position="454"/>
        <end position="514"/>
    </location>
</feature>
<dbReference type="Pfam" id="PF02010">
    <property type="entry name" value="REJ"/>
    <property type="match status" value="1"/>
</dbReference>
<keyword evidence="3" id="KW-0677">Repeat</keyword>
<dbReference type="CDD" id="cd00146">
    <property type="entry name" value="PKD"/>
    <property type="match status" value="2"/>
</dbReference>
<keyword evidence="2" id="KW-0812">Transmembrane</keyword>
<feature type="non-terminal residue" evidence="8">
    <location>
        <position position="1421"/>
    </location>
</feature>
<evidence type="ECO:0000259" key="6">
    <source>
        <dbReference type="PROSITE" id="PS50093"/>
    </source>
</evidence>
<dbReference type="PROSITE" id="PS50093">
    <property type="entry name" value="PKD"/>
    <property type="match status" value="1"/>
</dbReference>
<dbReference type="SUPFAM" id="SSF49299">
    <property type="entry name" value="PKD domain"/>
    <property type="match status" value="4"/>
</dbReference>
<protein>
    <submittedName>
        <fullName evidence="8">Uncharacterized protein LOC106474644</fullName>
    </submittedName>
</protein>
<evidence type="ECO:0000256" key="3">
    <source>
        <dbReference type="ARBA" id="ARBA00022737"/>
    </source>
</evidence>
<evidence type="ECO:0000256" key="5">
    <source>
        <dbReference type="ARBA" id="ARBA00023136"/>
    </source>
</evidence>
<dbReference type="RefSeq" id="XP_022258659.1">
    <property type="nucleotide sequence ID" value="XM_022402951.1"/>
</dbReference>
<evidence type="ECO:0000313" key="7">
    <source>
        <dbReference type="Proteomes" id="UP000694941"/>
    </source>
</evidence>
<reference evidence="8" key="1">
    <citation type="submission" date="2025-08" db="UniProtKB">
        <authorList>
            <consortium name="RefSeq"/>
        </authorList>
    </citation>
    <scope>IDENTIFICATION</scope>
    <source>
        <tissue evidence="8">Muscle</tissue>
    </source>
</reference>
<dbReference type="InterPro" id="IPR013783">
    <property type="entry name" value="Ig-like_fold"/>
</dbReference>
<dbReference type="InterPro" id="IPR000601">
    <property type="entry name" value="PKD_dom"/>
</dbReference>
<dbReference type="InterPro" id="IPR002859">
    <property type="entry name" value="PKD/REJ-like"/>
</dbReference>
<evidence type="ECO:0000256" key="2">
    <source>
        <dbReference type="ARBA" id="ARBA00022692"/>
    </source>
</evidence>
<sequence length="1421" mass="154290">MYCLCSNDISLSTPVTLADCSTPCTGDLNVFCGGPELNHVLAVVAGNTENLYEALLTITPVNISAGDSVSGSVSVNASSGLAIDVYVDFGDGTFTTGNETSLTFTKHYAIPGTYVIRASASTPSDLLFPVSDAKIVNVVDSGLAGVIECPEVAQPGEEFVCSALVYQGSDLLMEMDIEDDPASPQLFTIADPVVSGHGNTVPDIIMPQMVTTPLSEPEVMMTYIEMPPGKLHAFEYFSTGAGSLDLLVFRPNCGDDVYCPQTKSCAATCKEPGIVVCQTTEALCPFSGGCANTATPPLCSLSPSGLTYDRLYTIPVSPASEGYNYHLLADSTYEVKPGDVFGFASGTSSIAYRSASASEMTQGIVDSSPSAPLNVRHFLRGVVAEPVNISISHIFSEVGNKSVSMTLSNSSGEQSVVVVEYVPIQIPITNLTLTSDPLFIPIGTSALLHVLMANGSSVTLVWDFGDGTVIEEFIDGIVNASGHNQSYTFSLEQTYLVTVNASNLHGTLNATLEVPCQYPVSLNWELSSDSPQLYPPGLINASLTYITSDNLPTEPEGVVDFGDGTKQQLSLLTTGVGPWSLSLPHTYRAGGFYNLTVNMSNLVSQEIFFVELTVYEFISNLMANVTYLDIATDPVNHQLLKGVNMTDAVQGSTLYFDMSCTGTVSYYTMELDNGTVLLNSSTGPLAYNFTESGVYNISIYAWNPLQGSSEPFTQLIRVMTPVSGLQLVDSGVIPSPSEPKTIDVMLDQTDDFTCIVFSSNDGEIPLAFGNMDMCLSRYSEDEIIWQSDVEIPLRFVHASENGGFFTVDVEVFNSVSYEKQSLDIQVAQMPCDPPVMWIEDNSTIFTAPVEKMRGKNFRLVGNVKLVCNLTMQAEREWKAQEIDSSGNPLGHVIDLSDLLSWNISSLLVPPRRFKLGLYKFMLRVRMIGEELGYTPYPVESMAYTYVKIIATPLMPIMVQGSASEMVRGLGQIVTLQPGVLTIDPDVNENVVKNYSITWFCRRLGESFPKDVSGNLDESMSSDPILDHSSLTAADDQGGCFGKGPGKVNLGGGDIALNTSMLWGSNITYEFLVLIETPSKYSNVSIQVEVIEGLPPMVSLRCEQKDMCFPYSKGMLFNPSTWIVLHADCYEDCGNNPDDVRYEWLAFTEDLVNNSLIDITSETKNHTISDHKRFAINQTLYEAFPTVQVFRFSVKVYVPGNPAGSTSITLIRNKPPITGDCVLVPEEGRALVDDFTLNCTNWIDPEGEEISDYAVYLYKDGKYGSLVSFGKNTLVPLVLPYGSIEIRVEVSDVLGAVTRLSVINITTELPTEEEYQAWNETFAFDLNLNAGMTLLSGQIKSSEASVVSQFTKKKINDTLGYPSVADVAGDDGSIDPAVVDHLFKTEYDKPGIDSSYLTDQAQEELEAIAMENIESLIDDIAK</sequence>
<dbReference type="InterPro" id="IPR035986">
    <property type="entry name" value="PKD_dom_sf"/>
</dbReference>
<evidence type="ECO:0000313" key="8">
    <source>
        <dbReference type="RefSeq" id="XP_022258659.1"/>
    </source>
</evidence>
<comment type="subcellular location">
    <subcellularLocation>
        <location evidence="1">Membrane</location>
        <topology evidence="1">Multi-pass membrane protein</topology>
    </subcellularLocation>
</comment>
<dbReference type="InterPro" id="IPR022409">
    <property type="entry name" value="PKD/Chitinase_dom"/>
</dbReference>
<keyword evidence="7" id="KW-1185">Reference proteome</keyword>
<accession>A0ABM1TS03</accession>
<gene>
    <name evidence="8" type="primary">LOC106474644</name>
</gene>
<dbReference type="Gene3D" id="2.60.40.10">
    <property type="entry name" value="Immunoglobulins"/>
    <property type="match status" value="2"/>
</dbReference>
<dbReference type="Proteomes" id="UP000694941">
    <property type="component" value="Unplaced"/>
</dbReference>
<dbReference type="PANTHER" id="PTHR46730:SF1">
    <property type="entry name" value="PLAT DOMAIN-CONTAINING PROTEIN"/>
    <property type="match status" value="1"/>
</dbReference>
<organism evidence="7 8">
    <name type="scientific">Limulus polyphemus</name>
    <name type="common">Atlantic horseshoe crab</name>
    <dbReference type="NCBI Taxonomy" id="6850"/>
    <lineage>
        <taxon>Eukaryota</taxon>
        <taxon>Metazoa</taxon>
        <taxon>Ecdysozoa</taxon>
        <taxon>Arthropoda</taxon>
        <taxon>Chelicerata</taxon>
        <taxon>Merostomata</taxon>
        <taxon>Xiphosura</taxon>
        <taxon>Limulidae</taxon>
        <taxon>Limulus</taxon>
    </lineage>
</organism>
<dbReference type="SMART" id="SM00089">
    <property type="entry name" value="PKD"/>
    <property type="match status" value="2"/>
</dbReference>